<keyword evidence="2 3" id="KW-0040">ANK repeat</keyword>
<evidence type="ECO:0000313" key="5">
    <source>
        <dbReference type="EMBL" id="RKL29186.1"/>
    </source>
</evidence>
<dbReference type="InterPro" id="IPR056884">
    <property type="entry name" value="NPHP3-like_N"/>
</dbReference>
<dbReference type="InterPro" id="IPR002110">
    <property type="entry name" value="Ankyrin_rpt"/>
</dbReference>
<evidence type="ECO:0000256" key="3">
    <source>
        <dbReference type="PROSITE-ProRule" id="PRU00023"/>
    </source>
</evidence>
<name>A0A420SIW2_GIBIN</name>
<accession>A0A420SIW2</accession>
<dbReference type="Proteomes" id="UP000283569">
    <property type="component" value="Unassembled WGS sequence"/>
</dbReference>
<evidence type="ECO:0000256" key="2">
    <source>
        <dbReference type="ARBA" id="ARBA00023043"/>
    </source>
</evidence>
<feature type="repeat" description="ANK" evidence="3">
    <location>
        <begin position="1077"/>
        <end position="1113"/>
    </location>
</feature>
<keyword evidence="1" id="KW-0677">Repeat</keyword>
<feature type="repeat" description="ANK" evidence="3">
    <location>
        <begin position="575"/>
        <end position="607"/>
    </location>
</feature>
<dbReference type="Gene3D" id="3.40.50.300">
    <property type="entry name" value="P-loop containing nucleotide triphosphate hydrolases"/>
    <property type="match status" value="1"/>
</dbReference>
<protein>
    <recommendedName>
        <fullName evidence="4">Nephrocystin 3-like N-terminal domain-containing protein</fullName>
    </recommendedName>
</protein>
<proteinExistence type="predicted"/>
<dbReference type="InterPro" id="IPR036770">
    <property type="entry name" value="Ankyrin_rpt-contain_sf"/>
</dbReference>
<dbReference type="SMART" id="SM00248">
    <property type="entry name" value="ANK"/>
    <property type="match status" value="19"/>
</dbReference>
<reference evidence="5 6" key="1">
    <citation type="journal article" date="2018" name="Sci. Rep.">
        <title>Characterisation of pathogen-specific regions and novel effector candidates in Fusarium oxysporum f. sp. cepae.</title>
        <authorList>
            <person name="Armitage A.D."/>
            <person name="Taylor A."/>
            <person name="Sobczyk M.K."/>
            <person name="Baxter L."/>
            <person name="Greenfield B.P."/>
            <person name="Bates H.J."/>
            <person name="Wilson F."/>
            <person name="Jackson A.C."/>
            <person name="Ott S."/>
            <person name="Harrison R.J."/>
            <person name="Clarkson J.P."/>
        </authorList>
    </citation>
    <scope>NUCLEOTIDE SEQUENCE [LARGE SCALE GENOMIC DNA]</scope>
    <source>
        <strain evidence="5 6">Fp_A8</strain>
    </source>
</reference>
<dbReference type="InterPro" id="IPR027417">
    <property type="entry name" value="P-loop_NTPase"/>
</dbReference>
<dbReference type="PANTHER" id="PTHR24189">
    <property type="entry name" value="MYOTROPHIN"/>
    <property type="match status" value="1"/>
</dbReference>
<feature type="repeat" description="ANK" evidence="3">
    <location>
        <begin position="1158"/>
        <end position="1194"/>
    </location>
</feature>
<sequence length="2100" mass="235752">MLLDELDLPLDDVVVVDRLAIADYNQSHILPQDEATLKRLHYWLRPTRYEGDGSELKKHSSCHLKGTSQWLLDSPIFQQWHNGRNDGILWIRGVPGTGKSVLASTLIHRLSSEDCPVLYFFFRHTIRSNHRPESALRDWLAQVLPFSPPLQLAIRNLISPPICLDFVDDLSLVELWHLVRLALKSMPRAYCVVDALDEMDGNALEGFLQLIDQLGNMHPERIKLILTSRPISTIGKIVRNLKLLDICLDKKAIDPDISIYLEHRLDASNISPEARVSVKKTVFKKADGLFLYGKLAMDQISELQTESEAEIFESIERMPISLSDMYRNLFSEHTDRTELPEGLQMLVLQLVTHATRPLRLLEISDCIRVTQPQYGQDTGTIKNYVRTCCGPLLEVLPDETVRVVHHSLTEYLFGLDRSPDDHEIPVFEPGPTHDLLANLCVSYLDSGHLDKIKFQDYGRVIEIVMSTNQDLPPFLNYAVQNWYVHTKEAARRDFGQEETNNRILSMLMIPKHVKLLATLAEKPCWENGFQRHRDPEAPLETEVLIFGIKLGLTSFIDSLLEFCGEEALKFHGYSENYPPLHQAVDDGNLDIVRLLVRHGAELDEHDSRGCTPLHRALSVGARTKGNLRSAIVDCLLEAGADPWKTQEDSKKAPRLRLPIQEALLVDDRTVPQLFLPSIKTQKQANKALSWVINGFKDLRLMRSILELGLAGINDHADSPTPLFQACKQVDPMMVSILLEAGADPNICQLRPKPRLLAESIKQRRALSGSRDEMGGPNVLHALAAPYCASKDPYSSYKRASAFPNKYPPDDEAIRECFRLVINAGANVNHIDSAENTPLHLAEIPLMAQLLLEAGADITAINWRNDTPLHASQDIDIMKIILSKTDIDIRDRESKTMFYRLLERTCARGSKALSSLEGAMQLLDLGVDARSVDDDGNTALHYLASTEKGFASPEGIKLLERLMQDGVDPNLYNTKGEAAVHRLSMQGEPCSIVSPPCLRKFIELTKADINSMDSKGQTLLFSIIDRVYVSLEDLVKELAVECRFSQADMTKNTDIEKGESFISVMADLGARFDVMDQQGRTLLHAAVRNCRNGKDFDVLHRLIELGADPLQTDREGNTIWHEAMSKYANQALGSLGSPSLETLQSITDLGIDPAKANNQGTTPFHLFCEYKQPASNTVLFEYLLQQLGDVNMRDNHGVTALHIGSTYSTDFTRRLLERGADATLVTKEGMHVFHLASRGRQSNTIGLLLDWLRERTSKEELQNLLNLKDNCGRAPLYYACASGRFQSVDLLINAGAVVEMETYEGSALSGCVCIEEETKNWQEFRSQTFPDSGAVLVDDTKRPKYAPVEGPLLETLDLIIGNAATPNWHLLDMAISEAAKLAMDEHLYPAEKHRLSYHPNHDYTVECLVQARKALGVGGEMPCAPAVKQCLQRREEIFKGDFVDKKCECGKCYKFPWHVSKLKSWKCYNAIPNYINEVSPTPEDLQPILVNFAKDGMARLLDTLLTPETILGLGRTEYQSISSLMRAACESTEPNMPVIRLLVSKGLELGERKPPEYDFLHVLTRGGEHPWWHTGEALPYLIGQGVYLESRDAGGLTPLMASLGNIEKPVWTPKATEMLLRAGADPNSVDYEGKSCLARVIDNKTIFEMLIYHGAIVDPSLLTSAILSKDVGMVEMVLSSGADANVCRPSSPPCPDEERWRMYYKVDIPASFREIHPLDMVISEIDSETASEIDCEAYIRMVEILLKFGSNPNAPFHHTTVAHKTLRNAKFSLHVRNKNGANPRVTHSVRRKYLDLILQHPILDVDLRDTAGVPLLHVAFEKADEKSARTLIDRGADLYARDDFDRNIFHIGSTLLSKKALFDYIIARAPELLDQVDKCGRPSLHHALDDRNEFGYLSSLEKVEEFVQMLIAAGANIRVKDENGNTPLHLLLQREWKLLVDDRGGEVWQGSVYPTMELLLSKGADINARNEMGETPIFSFFREGDLYVDMPRTDSNKGFPAPFRYTSKSERQAMEERRPVLWALFEKAGVDWTVINANGQSLLHLVASHRGQGSCFTRLERFKLLIGKGLDPLVEDQEHRTALDIAAANGAYDIMELFKIE</sequence>
<gene>
    <name evidence="5" type="ORF">BFJ72_g12095</name>
</gene>
<dbReference type="Pfam" id="PF00023">
    <property type="entry name" value="Ank"/>
    <property type="match status" value="2"/>
</dbReference>
<dbReference type="Pfam" id="PF12796">
    <property type="entry name" value="Ank_2"/>
    <property type="match status" value="2"/>
</dbReference>
<feature type="repeat" description="ANK" evidence="3">
    <location>
        <begin position="1922"/>
        <end position="1970"/>
    </location>
</feature>
<organism evidence="5 6">
    <name type="scientific">Gibberella intermedia</name>
    <name type="common">Bulb rot disease fungus</name>
    <name type="synonym">Fusarium proliferatum</name>
    <dbReference type="NCBI Taxonomy" id="948311"/>
    <lineage>
        <taxon>Eukaryota</taxon>
        <taxon>Fungi</taxon>
        <taxon>Dikarya</taxon>
        <taxon>Ascomycota</taxon>
        <taxon>Pezizomycotina</taxon>
        <taxon>Sordariomycetes</taxon>
        <taxon>Hypocreomycetidae</taxon>
        <taxon>Hypocreales</taxon>
        <taxon>Nectriaceae</taxon>
        <taxon>Fusarium</taxon>
        <taxon>Fusarium fujikuroi species complex</taxon>
    </lineage>
</organism>
<evidence type="ECO:0000313" key="6">
    <source>
        <dbReference type="Proteomes" id="UP000283569"/>
    </source>
</evidence>
<dbReference type="SUPFAM" id="SSF48403">
    <property type="entry name" value="Ankyrin repeat"/>
    <property type="match status" value="5"/>
</dbReference>
<feature type="repeat" description="ANK" evidence="3">
    <location>
        <begin position="1270"/>
        <end position="1302"/>
    </location>
</feature>
<dbReference type="PROSITE" id="PS50088">
    <property type="entry name" value="ANK_REPEAT"/>
    <property type="match status" value="7"/>
</dbReference>
<dbReference type="InterPro" id="IPR050745">
    <property type="entry name" value="Multifunctional_regulatory"/>
</dbReference>
<feature type="domain" description="Nephrocystin 3-like N-terminal" evidence="4">
    <location>
        <begin position="66"/>
        <end position="229"/>
    </location>
</feature>
<dbReference type="Pfam" id="PF24883">
    <property type="entry name" value="NPHP3_N"/>
    <property type="match status" value="1"/>
</dbReference>
<dbReference type="PROSITE" id="PS50297">
    <property type="entry name" value="ANK_REP_REGION"/>
    <property type="match status" value="3"/>
</dbReference>
<dbReference type="Gene3D" id="1.25.40.20">
    <property type="entry name" value="Ankyrin repeat-containing domain"/>
    <property type="match status" value="7"/>
</dbReference>
<feature type="repeat" description="ANK" evidence="3">
    <location>
        <begin position="1810"/>
        <end position="1842"/>
    </location>
</feature>
<evidence type="ECO:0000256" key="1">
    <source>
        <dbReference type="ARBA" id="ARBA00022737"/>
    </source>
</evidence>
<dbReference type="SUPFAM" id="SSF52540">
    <property type="entry name" value="P-loop containing nucleoside triphosphate hydrolases"/>
    <property type="match status" value="1"/>
</dbReference>
<dbReference type="EMBL" id="MRDB01000059">
    <property type="protein sequence ID" value="RKL29186.1"/>
    <property type="molecule type" value="Genomic_DNA"/>
</dbReference>
<evidence type="ECO:0000259" key="4">
    <source>
        <dbReference type="Pfam" id="PF24883"/>
    </source>
</evidence>
<comment type="caution">
    <text evidence="5">The sequence shown here is derived from an EMBL/GenBank/DDBJ whole genome shotgun (WGS) entry which is preliminary data.</text>
</comment>
<feature type="repeat" description="ANK" evidence="3">
    <location>
        <begin position="608"/>
        <end position="641"/>
    </location>
</feature>